<keyword evidence="3" id="KW-1185">Reference proteome</keyword>
<protein>
    <submittedName>
        <fullName evidence="2">Uncharacterized protein</fullName>
    </submittedName>
</protein>
<accession>A0A165FZT8</accession>
<dbReference type="OrthoDB" id="2831558at2759"/>
<organism evidence="2 3">
    <name type="scientific">Laetiporus sulphureus 93-53</name>
    <dbReference type="NCBI Taxonomy" id="1314785"/>
    <lineage>
        <taxon>Eukaryota</taxon>
        <taxon>Fungi</taxon>
        <taxon>Dikarya</taxon>
        <taxon>Basidiomycota</taxon>
        <taxon>Agaricomycotina</taxon>
        <taxon>Agaricomycetes</taxon>
        <taxon>Polyporales</taxon>
        <taxon>Laetiporus</taxon>
    </lineage>
</organism>
<feature type="region of interest" description="Disordered" evidence="1">
    <location>
        <begin position="165"/>
        <end position="195"/>
    </location>
</feature>
<evidence type="ECO:0000313" key="3">
    <source>
        <dbReference type="Proteomes" id="UP000076871"/>
    </source>
</evidence>
<dbReference type="GO" id="GO:0005739">
    <property type="term" value="C:mitochondrion"/>
    <property type="evidence" value="ECO:0007669"/>
    <property type="project" value="TreeGrafter"/>
</dbReference>
<dbReference type="InterPro" id="IPR051035">
    <property type="entry name" value="Mito_inheritance_9"/>
</dbReference>
<gene>
    <name evidence="2" type="ORF">LAESUDRAFT_756575</name>
</gene>
<dbReference type="AlphaFoldDB" id="A0A165FZT8"/>
<dbReference type="InParanoid" id="A0A165FZT8"/>
<dbReference type="PANTHER" id="PTHR36091:SF2">
    <property type="entry name" value="AMINOGLYCOSIDE PHOSPHOTRANSFERASE DOMAIN-CONTAINING PROTEIN"/>
    <property type="match status" value="1"/>
</dbReference>
<evidence type="ECO:0000256" key="1">
    <source>
        <dbReference type="SAM" id="MobiDB-lite"/>
    </source>
</evidence>
<reference evidence="2 3" key="1">
    <citation type="journal article" date="2016" name="Mol. Biol. Evol.">
        <title>Comparative Genomics of Early-Diverging Mushroom-Forming Fungi Provides Insights into the Origins of Lignocellulose Decay Capabilities.</title>
        <authorList>
            <person name="Nagy L.G."/>
            <person name="Riley R."/>
            <person name="Tritt A."/>
            <person name="Adam C."/>
            <person name="Daum C."/>
            <person name="Floudas D."/>
            <person name="Sun H."/>
            <person name="Yadav J.S."/>
            <person name="Pangilinan J."/>
            <person name="Larsson K.H."/>
            <person name="Matsuura K."/>
            <person name="Barry K."/>
            <person name="Labutti K."/>
            <person name="Kuo R."/>
            <person name="Ohm R.A."/>
            <person name="Bhattacharya S.S."/>
            <person name="Shirouzu T."/>
            <person name="Yoshinaga Y."/>
            <person name="Martin F.M."/>
            <person name="Grigoriev I.V."/>
            <person name="Hibbett D.S."/>
        </authorList>
    </citation>
    <scope>NUCLEOTIDE SEQUENCE [LARGE SCALE GENOMIC DNA]</scope>
    <source>
        <strain evidence="2 3">93-53</strain>
    </source>
</reference>
<dbReference type="PANTHER" id="PTHR36091">
    <property type="entry name" value="ALTERED INHERITANCE OF MITOCHONDRIA PROTEIN 9, MITOCHONDRIAL"/>
    <property type="match status" value="1"/>
</dbReference>
<dbReference type="GeneID" id="63829216"/>
<sequence length="195" mass="22257">MPPASFWLDLKLELEGFRLLELEGRSQCNGREQEALHFGRPLLPFQRIRREYYQYQEQPPSDHIENLHRYLLIASSLIPRDPWEGETLALKVALIEATENWETLAGGGPPCPVVFDAEDVRGTMELDAETRGADETLEACRNMIGFGPEGWMPAEHYEAMARSKKLKEDGLAAAESEEERAQVAAHWPLDEEEYM</sequence>
<evidence type="ECO:0000313" key="2">
    <source>
        <dbReference type="EMBL" id="KZT09637.1"/>
    </source>
</evidence>
<dbReference type="RefSeq" id="XP_040767377.1">
    <property type="nucleotide sequence ID" value="XM_040912188.1"/>
</dbReference>
<dbReference type="STRING" id="1314785.A0A165FZT8"/>
<name>A0A165FZT8_9APHY</name>
<dbReference type="EMBL" id="KV427611">
    <property type="protein sequence ID" value="KZT09637.1"/>
    <property type="molecule type" value="Genomic_DNA"/>
</dbReference>
<dbReference type="Proteomes" id="UP000076871">
    <property type="component" value="Unassembled WGS sequence"/>
</dbReference>
<proteinExistence type="predicted"/>